<feature type="compositionally biased region" description="Low complexity" evidence="1">
    <location>
        <begin position="20"/>
        <end position="41"/>
    </location>
</feature>
<dbReference type="InterPro" id="IPR014710">
    <property type="entry name" value="RmlC-like_jellyroll"/>
</dbReference>
<dbReference type="OrthoDB" id="5370773at2759"/>
<name>A0A167GKN4_9HYPO</name>
<keyword evidence="2" id="KW-0732">Signal</keyword>
<evidence type="ECO:0000313" key="3">
    <source>
        <dbReference type="EMBL" id="OAA46755.1"/>
    </source>
</evidence>
<evidence type="ECO:0000313" key="4">
    <source>
        <dbReference type="Proteomes" id="UP000076863"/>
    </source>
</evidence>
<dbReference type="InterPro" id="IPR011051">
    <property type="entry name" value="RmlC_Cupin_sf"/>
</dbReference>
<dbReference type="PANTHER" id="PTHR43346">
    <property type="entry name" value="LIGAND BINDING DOMAIN PROTEIN, PUTATIVE (AFU_ORTHOLOGUE AFUA_6G14370)-RELATED"/>
    <property type="match status" value="1"/>
</dbReference>
<dbReference type="InterPro" id="IPR052538">
    <property type="entry name" value="Flavonoid_dioxygenase-like"/>
</dbReference>
<protein>
    <submittedName>
        <fullName evidence="3">RmlC-like jelly roll fold domain containing protein</fullName>
    </submittedName>
</protein>
<feature type="chain" id="PRO_5007886915" evidence="2">
    <location>
        <begin position="21"/>
        <end position="399"/>
    </location>
</feature>
<proteinExistence type="predicted"/>
<comment type="caution">
    <text evidence="3">The sequence shown here is derived from an EMBL/GenBank/DDBJ whole genome shotgun (WGS) entry which is preliminary data.</text>
</comment>
<dbReference type="CDD" id="cd20281">
    <property type="entry name" value="cupin_QDO_C"/>
    <property type="match status" value="1"/>
</dbReference>
<reference evidence="3 4" key="1">
    <citation type="journal article" date="2016" name="Genome Biol. Evol.">
        <title>Divergent and convergent evolution of fungal pathogenicity.</title>
        <authorList>
            <person name="Shang Y."/>
            <person name="Xiao G."/>
            <person name="Zheng P."/>
            <person name="Cen K."/>
            <person name="Zhan S."/>
            <person name="Wang C."/>
        </authorList>
    </citation>
    <scope>NUCLEOTIDE SEQUENCE [LARGE SCALE GENOMIC DNA]</scope>
    <source>
        <strain evidence="3 4">RCEF 3172</strain>
    </source>
</reference>
<accession>A0A167GKN4</accession>
<gene>
    <name evidence="3" type="ORF">BBO_03310</name>
</gene>
<organism evidence="3 4">
    <name type="scientific">Beauveria brongniartii RCEF 3172</name>
    <dbReference type="NCBI Taxonomy" id="1081107"/>
    <lineage>
        <taxon>Eukaryota</taxon>
        <taxon>Fungi</taxon>
        <taxon>Dikarya</taxon>
        <taxon>Ascomycota</taxon>
        <taxon>Pezizomycotina</taxon>
        <taxon>Sordariomycetes</taxon>
        <taxon>Hypocreomycetidae</taxon>
        <taxon>Hypocreales</taxon>
        <taxon>Cordycipitaceae</taxon>
        <taxon>Beauveria</taxon>
        <taxon>Beauveria brongniartii</taxon>
    </lineage>
</organism>
<sequence>MKFSGVALAALASLVSGTECKGSCSSTSSSRSGGSSTSNNTLTVDRAPDFVRPYVLPRFHGKAVMLTKTQTITFSITANSSGGAFTLVQHNGKVTNWLNARPHVHKTYHEHFYCSRGRVELWTKENTTSGEEEARVASFGDYGNVPPGVIHTFQLIDPDSQLTHAFHPAGFEKLFDDVSGGQFASGVHAPYVPDPVDEQPYGPMTPELHALFEPLDLFAVPEQQYIPRRDFVNGTASSEGLNWHNGTNDLPADNTKPYFVANNYGPKFLNTDKGYKVIQPISRTDNSHNHNFTMGTIIMSPKRDNETEEHVTLPHHLGIQMDDGQLVLSVDGYKKTYLLQGDVAFIPAGTPFSYHATVPFTKFLYLNAGPHGLEYELLNRSVSWGFPSYPVDAGFKAVP</sequence>
<evidence type="ECO:0000256" key="2">
    <source>
        <dbReference type="SAM" id="SignalP"/>
    </source>
</evidence>
<dbReference type="SUPFAM" id="SSF51182">
    <property type="entry name" value="RmlC-like cupins"/>
    <property type="match status" value="1"/>
</dbReference>
<evidence type="ECO:0000256" key="1">
    <source>
        <dbReference type="SAM" id="MobiDB-lite"/>
    </source>
</evidence>
<dbReference type="PANTHER" id="PTHR43346:SF1">
    <property type="entry name" value="QUERCETIN 2,3-DIOXYGENASE-RELATED"/>
    <property type="match status" value="1"/>
</dbReference>
<dbReference type="EMBL" id="AZHA01000007">
    <property type="protein sequence ID" value="OAA46755.1"/>
    <property type="molecule type" value="Genomic_DNA"/>
</dbReference>
<dbReference type="Gene3D" id="2.60.120.10">
    <property type="entry name" value="Jelly Rolls"/>
    <property type="match status" value="2"/>
</dbReference>
<keyword evidence="4" id="KW-1185">Reference proteome</keyword>
<dbReference type="AlphaFoldDB" id="A0A167GKN4"/>
<feature type="signal peptide" evidence="2">
    <location>
        <begin position="1"/>
        <end position="20"/>
    </location>
</feature>
<dbReference type="CDD" id="cd02215">
    <property type="entry name" value="cupin_QDO_N_C"/>
    <property type="match status" value="1"/>
</dbReference>
<feature type="region of interest" description="Disordered" evidence="1">
    <location>
        <begin position="20"/>
        <end position="42"/>
    </location>
</feature>
<dbReference type="Proteomes" id="UP000076863">
    <property type="component" value="Unassembled WGS sequence"/>
</dbReference>